<comment type="caution">
    <text evidence="1">The sequence shown here is derived from an EMBL/GenBank/DDBJ whole genome shotgun (WGS) entry which is preliminary data.</text>
</comment>
<dbReference type="EMBL" id="CM029050">
    <property type="protein sequence ID" value="KAG2566973.1"/>
    <property type="molecule type" value="Genomic_DNA"/>
</dbReference>
<sequence length="68" mass="7735">MASQDSEGRLPVSDMCRRPTKSAARVIHLTPKTMETLICLQDWMRVSGSSKFCMEVIEDFDELSDPEK</sequence>
<keyword evidence="2" id="KW-1185">Reference proteome</keyword>
<gene>
    <name evidence="1" type="ORF">PVAP13_7NG229785</name>
</gene>
<name>A0A8T0PYG6_PANVG</name>
<proteinExistence type="predicted"/>
<dbReference type="Proteomes" id="UP000823388">
    <property type="component" value="Chromosome 7N"/>
</dbReference>
<dbReference type="AlphaFoldDB" id="A0A8T0PYG6"/>
<protein>
    <submittedName>
        <fullName evidence="1">Uncharacterized protein</fullName>
    </submittedName>
</protein>
<organism evidence="1 2">
    <name type="scientific">Panicum virgatum</name>
    <name type="common">Blackwell switchgrass</name>
    <dbReference type="NCBI Taxonomy" id="38727"/>
    <lineage>
        <taxon>Eukaryota</taxon>
        <taxon>Viridiplantae</taxon>
        <taxon>Streptophyta</taxon>
        <taxon>Embryophyta</taxon>
        <taxon>Tracheophyta</taxon>
        <taxon>Spermatophyta</taxon>
        <taxon>Magnoliopsida</taxon>
        <taxon>Liliopsida</taxon>
        <taxon>Poales</taxon>
        <taxon>Poaceae</taxon>
        <taxon>PACMAD clade</taxon>
        <taxon>Panicoideae</taxon>
        <taxon>Panicodae</taxon>
        <taxon>Paniceae</taxon>
        <taxon>Panicinae</taxon>
        <taxon>Panicum</taxon>
        <taxon>Panicum sect. Hiantes</taxon>
    </lineage>
</organism>
<evidence type="ECO:0000313" key="1">
    <source>
        <dbReference type="EMBL" id="KAG2566973.1"/>
    </source>
</evidence>
<accession>A0A8T0PYG6</accession>
<evidence type="ECO:0000313" key="2">
    <source>
        <dbReference type="Proteomes" id="UP000823388"/>
    </source>
</evidence>
<reference evidence="1" key="1">
    <citation type="submission" date="2020-05" db="EMBL/GenBank/DDBJ databases">
        <title>WGS assembly of Panicum virgatum.</title>
        <authorList>
            <person name="Lovell J.T."/>
            <person name="Jenkins J."/>
            <person name="Shu S."/>
            <person name="Juenger T.E."/>
            <person name="Schmutz J."/>
        </authorList>
    </citation>
    <scope>NUCLEOTIDE SEQUENCE</scope>
    <source>
        <strain evidence="1">AP13</strain>
    </source>
</reference>